<accession>A0A2N7X8X9</accession>
<reference evidence="2 3" key="1">
    <citation type="submission" date="2018-01" db="EMBL/GenBank/DDBJ databases">
        <title>Whole genome analyses suggest that Burkholderia sensu lato contains two further novel genera in the rhizoxinica-symbiotica group Mycetohabitans gen. nov., and Trinickia gen. nov.: implications for the evolution of diazotrophy and nodulation in the Burkholderiaceae.</title>
        <authorList>
            <person name="Estrada-de los Santos P."/>
            <person name="Palmer M."/>
            <person name="Chavez-Ramirez B."/>
            <person name="Beukes C."/>
            <person name="Steenkamp E.T."/>
            <person name="Hirsch A.M."/>
            <person name="Manyaka P."/>
            <person name="Maluk M."/>
            <person name="Lafos M."/>
            <person name="Crook M."/>
            <person name="Gross E."/>
            <person name="Simon M.F."/>
            <person name="Bueno dos Reis Junior F."/>
            <person name="Poole P.S."/>
            <person name="Venter S.N."/>
            <person name="James E.K."/>
        </authorList>
    </citation>
    <scope>NUCLEOTIDE SEQUENCE [LARGE SCALE GENOMIC DNA]</scope>
    <source>
        <strain evidence="2 3">JPY 581</strain>
    </source>
</reference>
<name>A0A2N7X8X9_9BURK</name>
<evidence type="ECO:0000313" key="3">
    <source>
        <dbReference type="Proteomes" id="UP000235777"/>
    </source>
</evidence>
<organism evidence="2 3">
    <name type="scientific">Trinickia symbiotica</name>
    <dbReference type="NCBI Taxonomy" id="863227"/>
    <lineage>
        <taxon>Bacteria</taxon>
        <taxon>Pseudomonadati</taxon>
        <taxon>Pseudomonadota</taxon>
        <taxon>Betaproteobacteria</taxon>
        <taxon>Burkholderiales</taxon>
        <taxon>Burkholderiaceae</taxon>
        <taxon>Trinickia</taxon>
    </lineage>
</organism>
<keyword evidence="3" id="KW-1185">Reference proteome</keyword>
<protein>
    <recommendedName>
        <fullName evidence="4">BON domain-containing protein</fullName>
    </recommendedName>
</protein>
<dbReference type="EMBL" id="PNYC01000002">
    <property type="protein sequence ID" value="PMS38060.1"/>
    <property type="molecule type" value="Genomic_DNA"/>
</dbReference>
<keyword evidence="1" id="KW-0732">Signal</keyword>
<evidence type="ECO:0000256" key="1">
    <source>
        <dbReference type="SAM" id="SignalP"/>
    </source>
</evidence>
<sequence>MKKLSIASFCCALLAPLLIAGCSLYKNPNACEARMRETVARNLPNNELSVSHVGVGIRGSRVVVEGTVEGPTAAAIAATQASAPIVASAPGATSPAVAAKPKKTKRPAAAECLFDGESLTSMRWFNPPELTASAAAAASAP</sequence>
<feature type="signal peptide" evidence="1">
    <location>
        <begin position="1"/>
        <end position="20"/>
    </location>
</feature>
<gene>
    <name evidence="2" type="ORF">C0Z20_04465</name>
</gene>
<evidence type="ECO:0008006" key="4">
    <source>
        <dbReference type="Google" id="ProtNLM"/>
    </source>
</evidence>
<dbReference type="RefSeq" id="WP_035468129.1">
    <property type="nucleotide sequence ID" value="NZ_KB890164.1"/>
</dbReference>
<proteinExistence type="predicted"/>
<comment type="caution">
    <text evidence="2">The sequence shown here is derived from an EMBL/GenBank/DDBJ whole genome shotgun (WGS) entry which is preliminary data.</text>
</comment>
<evidence type="ECO:0000313" key="2">
    <source>
        <dbReference type="EMBL" id="PMS38060.1"/>
    </source>
</evidence>
<dbReference type="PROSITE" id="PS51257">
    <property type="entry name" value="PROKAR_LIPOPROTEIN"/>
    <property type="match status" value="1"/>
</dbReference>
<dbReference type="Proteomes" id="UP000235777">
    <property type="component" value="Unassembled WGS sequence"/>
</dbReference>
<dbReference type="AlphaFoldDB" id="A0A2N7X8X9"/>
<dbReference type="OrthoDB" id="9114274at2"/>
<feature type="chain" id="PRO_5014886072" description="BON domain-containing protein" evidence="1">
    <location>
        <begin position="21"/>
        <end position="141"/>
    </location>
</feature>